<reference evidence="1 2" key="1">
    <citation type="submission" date="2021-03" db="EMBL/GenBank/DDBJ databases">
        <title>Antimicrobial resistance genes in bacteria isolated from Japanese honey, and their potential for conferring macrolide and lincosamide resistance in the American foulbrood pathogen Paenibacillus larvae.</title>
        <authorList>
            <person name="Okamoto M."/>
            <person name="Kumagai M."/>
            <person name="Kanamori H."/>
            <person name="Takamatsu D."/>
        </authorList>
    </citation>
    <scope>NUCLEOTIDE SEQUENCE [LARGE SCALE GENOMIC DNA]</scope>
    <source>
        <strain evidence="1 2">J21TS7</strain>
    </source>
</reference>
<protein>
    <recommendedName>
        <fullName evidence="3">Lipoprotein</fullName>
    </recommendedName>
</protein>
<evidence type="ECO:0000313" key="1">
    <source>
        <dbReference type="EMBL" id="GIO52767.1"/>
    </source>
</evidence>
<name>A0ABQ4L8E9_9BACL</name>
<dbReference type="EMBL" id="BORU01000001">
    <property type="protein sequence ID" value="GIO52767.1"/>
    <property type="molecule type" value="Genomic_DNA"/>
</dbReference>
<dbReference type="RefSeq" id="WP_212983001.1">
    <property type="nucleotide sequence ID" value="NZ_BORU01000001.1"/>
</dbReference>
<organism evidence="1 2">
    <name type="scientific">Paenibacillus cineris</name>
    <dbReference type="NCBI Taxonomy" id="237530"/>
    <lineage>
        <taxon>Bacteria</taxon>
        <taxon>Bacillati</taxon>
        <taxon>Bacillota</taxon>
        <taxon>Bacilli</taxon>
        <taxon>Bacillales</taxon>
        <taxon>Paenibacillaceae</taxon>
        <taxon>Paenibacillus</taxon>
    </lineage>
</organism>
<comment type="caution">
    <text evidence="1">The sequence shown here is derived from an EMBL/GenBank/DDBJ whole genome shotgun (WGS) entry which is preliminary data.</text>
</comment>
<evidence type="ECO:0008006" key="3">
    <source>
        <dbReference type="Google" id="ProtNLM"/>
    </source>
</evidence>
<keyword evidence="2" id="KW-1185">Reference proteome</keyword>
<sequence>MNKIKGIAIVICSLVAILLFGFSPDSSKDLSMEMEKNKNFQMEKMPTKPEVVKEKFNVASKNLDSSKLKLNLHIKKTKDGKGLIVDGNGVLKIDNDTYPFIIEENGEGVSSSIGQAEVNGQTYYKGILQGHIKNKKSNDIISIVSYFTGDMKQQVSNVIVGTMGNDVYMSFGDNSFLTKQLNEEIEKKFQEANQ</sequence>
<evidence type="ECO:0000313" key="2">
    <source>
        <dbReference type="Proteomes" id="UP000676601"/>
    </source>
</evidence>
<accession>A0ABQ4L8E9</accession>
<proteinExistence type="predicted"/>
<gene>
    <name evidence="1" type="ORF">J21TS7_10850</name>
</gene>
<dbReference type="Proteomes" id="UP000676601">
    <property type="component" value="Unassembled WGS sequence"/>
</dbReference>